<evidence type="ECO:0000313" key="2">
    <source>
        <dbReference type="EMBL" id="MDM8271430.1"/>
    </source>
</evidence>
<reference evidence="3" key="2">
    <citation type="submission" date="2023-06" db="EMBL/GenBank/DDBJ databases">
        <title>Identification and characterization of horizontal gene transfer across gut microbiota members of farm animals based on homology search.</title>
        <authorList>
            <person name="Zeman M."/>
            <person name="Kubasova T."/>
            <person name="Jahodarova E."/>
            <person name="Nykrynova M."/>
            <person name="Rychlik I."/>
        </authorList>
    </citation>
    <scope>NUCLEOTIDE SEQUENCE [LARGE SCALE GENOMIC DNA]</scope>
    <source>
        <strain evidence="3">153_Feed</strain>
    </source>
</reference>
<dbReference type="PROSITE" id="PS51108">
    <property type="entry name" value="PTS_EIID"/>
    <property type="match status" value="1"/>
</dbReference>
<protein>
    <submittedName>
        <fullName evidence="2">PTS system mannose/fructose/sorbose family transporter subunit IID</fullName>
    </submittedName>
</protein>
<dbReference type="PANTHER" id="PTHR32502">
    <property type="entry name" value="N-ACETYLGALACTOSAMINE PERMEASE II COMPONENT-RELATED"/>
    <property type="match status" value="1"/>
</dbReference>
<feature type="transmembrane region" description="Helical" evidence="1">
    <location>
        <begin position="185"/>
        <end position="208"/>
    </location>
</feature>
<feature type="transmembrane region" description="Helical" evidence="1">
    <location>
        <begin position="120"/>
        <end position="140"/>
    </location>
</feature>
<evidence type="ECO:0000256" key="1">
    <source>
        <dbReference type="SAM" id="Phobius"/>
    </source>
</evidence>
<name>A0ABT7V4A8_9ACTN</name>
<evidence type="ECO:0000313" key="3">
    <source>
        <dbReference type="Proteomes" id="UP001529256"/>
    </source>
</evidence>
<feature type="transmembrane region" description="Helical" evidence="1">
    <location>
        <begin position="146"/>
        <end position="164"/>
    </location>
</feature>
<dbReference type="Proteomes" id="UP001529256">
    <property type="component" value="Unassembled WGS sequence"/>
</dbReference>
<dbReference type="RefSeq" id="WP_289511515.1">
    <property type="nucleotide sequence ID" value="NZ_JAUDEA010000010.1"/>
</dbReference>
<keyword evidence="1" id="KW-1133">Transmembrane helix</keyword>
<feature type="transmembrane region" description="Helical" evidence="1">
    <location>
        <begin position="259"/>
        <end position="275"/>
    </location>
</feature>
<gene>
    <name evidence="2" type="ORF">QUW25_07090</name>
</gene>
<dbReference type="InterPro" id="IPR004704">
    <property type="entry name" value="PTS_IID_man"/>
</dbReference>
<dbReference type="Pfam" id="PF03613">
    <property type="entry name" value="EIID-AGA"/>
    <property type="match status" value="1"/>
</dbReference>
<feature type="transmembrane region" description="Helical" evidence="1">
    <location>
        <begin position="228"/>
        <end position="247"/>
    </location>
</feature>
<accession>A0ABT7V4A8</accession>
<dbReference type="PANTHER" id="PTHR32502:SF26">
    <property type="entry name" value="PHOSPHOTRANSFERASE SYSTEM SUGAR-SPECIFIC EIID COMPONENT"/>
    <property type="match status" value="1"/>
</dbReference>
<dbReference type="EMBL" id="JAUDEA010000010">
    <property type="protein sequence ID" value="MDM8271430.1"/>
    <property type="molecule type" value="Genomic_DNA"/>
</dbReference>
<reference evidence="2 3" key="3">
    <citation type="submission" date="2023-06" db="EMBL/GenBank/DDBJ databases">
        <authorList>
            <person name="Zeman M."/>
            <person name="Kubasova T."/>
            <person name="Jahodarova E."/>
            <person name="Nykrynova M."/>
            <person name="Rychlik I."/>
        </authorList>
    </citation>
    <scope>NUCLEOTIDE SEQUENCE [LARGE SCALE GENOMIC DNA]</scope>
    <source>
        <strain evidence="2 3">153_Feed</strain>
    </source>
</reference>
<comment type="caution">
    <text evidence="2">The sequence shown here is derived from an EMBL/GenBank/DDBJ whole genome shotgun (WGS) entry which is preliminary data.</text>
</comment>
<keyword evidence="1" id="KW-0812">Transmembrane</keyword>
<keyword evidence="3" id="KW-1185">Reference proteome</keyword>
<sequence>MSNETTGTQTVQQGVERLSKKDLTQVLLRYVMSAQICFNYETMQSAGWVWSMHPAMKKLYPDDQVLSEKYKSYYKFFNSHPWFGRLILMAALAIETTRDPDATQTAVDVRTGLMGPLAGLGDSIVWVLLPTVVGAIASYSALEGSLVGWVMAIAVNILLWLVFWRLSYTVYDKGISFITEKSQSLAHLTDACAILGIIVIGALTVSTVDVHLAISWTVGDLTQNLDELLNGILPSFMNLITMLAIYLGLDIKGMSPGKMVWIVMIVAIALGAFGICA</sequence>
<keyword evidence="1" id="KW-0472">Membrane</keyword>
<proteinExistence type="predicted"/>
<reference evidence="2 3" key="1">
    <citation type="submission" date="2023-06" db="EMBL/GenBank/DDBJ databases">
        <title>Identification and characterization of horizontal gene transfer across gut microbiota members of farm animals based on homology search.</title>
        <authorList>
            <person name="Schwarzerova J."/>
            <person name="Nykrynova M."/>
            <person name="Jureckova K."/>
            <person name="Cejkova D."/>
            <person name="Rychlik I."/>
        </authorList>
    </citation>
    <scope>NUCLEOTIDE SEQUENCE [LARGE SCALE GENOMIC DNA]</scope>
    <source>
        <strain evidence="2 3">153_Feed</strain>
    </source>
</reference>
<organism evidence="2 3">
    <name type="scientific">Thermophilibacter provencensis</name>
    <dbReference type="NCBI Taxonomy" id="1852386"/>
    <lineage>
        <taxon>Bacteria</taxon>
        <taxon>Bacillati</taxon>
        <taxon>Actinomycetota</taxon>
        <taxon>Coriobacteriia</taxon>
        <taxon>Coriobacteriales</taxon>
        <taxon>Atopobiaceae</taxon>
        <taxon>Thermophilibacter</taxon>
    </lineage>
</organism>
<dbReference type="InterPro" id="IPR050303">
    <property type="entry name" value="GatZ_KbaZ_carbometab"/>
</dbReference>